<evidence type="ECO:0000256" key="3">
    <source>
        <dbReference type="SAM" id="SignalP"/>
    </source>
</evidence>
<dbReference type="PANTHER" id="PTHR47199">
    <property type="entry name" value="PHOTOSYSTEM II STABILITY/ASSEMBLY FACTOR HCF136, CHLOROPLASTIC"/>
    <property type="match status" value="1"/>
</dbReference>
<organism evidence="5 6">
    <name type="scientific">Denitromonas iodatirespirans</name>
    <dbReference type="NCBI Taxonomy" id="2795389"/>
    <lineage>
        <taxon>Bacteria</taxon>
        <taxon>Pseudomonadati</taxon>
        <taxon>Pseudomonadota</taxon>
        <taxon>Betaproteobacteria</taxon>
        <taxon>Rhodocyclales</taxon>
        <taxon>Zoogloeaceae</taxon>
        <taxon>Denitromonas</taxon>
    </lineage>
</organism>
<keyword evidence="6" id="KW-1185">Reference proteome</keyword>
<dbReference type="GO" id="GO:0015979">
    <property type="term" value="P:photosynthesis"/>
    <property type="evidence" value="ECO:0007669"/>
    <property type="project" value="UniProtKB-KW"/>
</dbReference>
<evidence type="ECO:0000256" key="1">
    <source>
        <dbReference type="ARBA" id="ARBA00022531"/>
    </source>
</evidence>
<dbReference type="AlphaFoldDB" id="A0A944DA89"/>
<dbReference type="Gene3D" id="2.130.10.10">
    <property type="entry name" value="YVTN repeat-like/Quinoprotein amine dehydrogenase"/>
    <property type="match status" value="2"/>
</dbReference>
<feature type="domain" description="Photosynthesis system II assembly factor Ycf48/Hcf136-like" evidence="4">
    <location>
        <begin position="124"/>
        <end position="272"/>
    </location>
</feature>
<dbReference type="InterPro" id="IPR028203">
    <property type="entry name" value="PSII_CF48-like_dom"/>
</dbReference>
<dbReference type="CDD" id="cd15482">
    <property type="entry name" value="Sialidase_non-viral"/>
    <property type="match status" value="1"/>
</dbReference>
<keyword evidence="2" id="KW-0604">Photosystem II</keyword>
<comment type="caution">
    <text evidence="5">The sequence shown here is derived from an EMBL/GenBank/DDBJ whole genome shotgun (WGS) entry which is preliminary data.</text>
</comment>
<evidence type="ECO:0000313" key="5">
    <source>
        <dbReference type="EMBL" id="MBT0961617.1"/>
    </source>
</evidence>
<sequence>MKRFVQLICWVVLTSLSGIVAAIQEPAALTQQPARTSPFASAASILAATSAGARQVAVGDQGTVLLSDDDGRSFRQASSVPTRVTLTSVSFADPKHGWAVGQWGTILVTEDGGENWRLQRTDTSTDRPLFAIHAIDRQRAVAVGLWSLVLVTGDGGQTWQARQPPAPPDGGRADRNLLGMFAHGDDIYVPAERGLVLTSADGGNTWRYLDTGYRGSLWAGIALDDGVLLVGGLRGSVYRSEDRGDTWQAIDVGTTSSITDFADSAQGVVAVALDGVVLRSTDGGVRFSVAQRDDRAALTAVLTSESGRTVGFSKRGVVDDLLPQASRTPAGRP</sequence>
<evidence type="ECO:0000256" key="2">
    <source>
        <dbReference type="ARBA" id="ARBA00023276"/>
    </source>
</evidence>
<dbReference type="SUPFAM" id="SSF110296">
    <property type="entry name" value="Oligoxyloglucan reducing end-specific cellobiohydrolase"/>
    <property type="match status" value="1"/>
</dbReference>
<accession>A0A944DA89</accession>
<feature type="signal peptide" evidence="3">
    <location>
        <begin position="1"/>
        <end position="22"/>
    </location>
</feature>
<dbReference type="Pfam" id="PF14870">
    <property type="entry name" value="PSII_BNR"/>
    <property type="match status" value="1"/>
</dbReference>
<dbReference type="GO" id="GO:0016787">
    <property type="term" value="F:hydrolase activity"/>
    <property type="evidence" value="ECO:0007669"/>
    <property type="project" value="UniProtKB-KW"/>
</dbReference>
<reference evidence="6" key="1">
    <citation type="journal article" date="2022" name="ISME J.">
        <title>Genetic and phylogenetic analysis of dissimilatory iodate-reducing bacteria identifies potential niches across the world's oceans.</title>
        <authorList>
            <person name="Reyes-Umana V."/>
            <person name="Henning Z."/>
            <person name="Lee K."/>
            <person name="Barnum T.P."/>
            <person name="Coates J.D."/>
        </authorList>
    </citation>
    <scope>NUCLEOTIDE SEQUENCE [LARGE SCALE GENOMIC DNA]</scope>
    <source>
        <strain evidence="6">IR12</strain>
    </source>
</reference>
<protein>
    <submittedName>
        <fullName evidence="5">Glycosyl hydrolase</fullName>
    </submittedName>
</protein>
<proteinExistence type="predicted"/>
<feature type="chain" id="PRO_5037415003" evidence="3">
    <location>
        <begin position="23"/>
        <end position="333"/>
    </location>
</feature>
<dbReference type="PANTHER" id="PTHR47199:SF2">
    <property type="entry name" value="PHOTOSYSTEM II STABILITY_ASSEMBLY FACTOR HCF136, CHLOROPLASTIC"/>
    <property type="match status" value="1"/>
</dbReference>
<dbReference type="InterPro" id="IPR015943">
    <property type="entry name" value="WD40/YVTN_repeat-like_dom_sf"/>
</dbReference>
<evidence type="ECO:0000259" key="4">
    <source>
        <dbReference type="Pfam" id="PF14870"/>
    </source>
</evidence>
<gene>
    <name evidence="5" type="ORF">I8J34_10590</name>
</gene>
<keyword evidence="5" id="KW-0378">Hydrolase</keyword>
<dbReference type="RefSeq" id="WP_214361375.1">
    <property type="nucleotide sequence ID" value="NZ_JAEKFT010000010.1"/>
</dbReference>
<keyword evidence="1" id="KW-0602">Photosynthesis</keyword>
<dbReference type="Proteomes" id="UP000694660">
    <property type="component" value="Unassembled WGS sequence"/>
</dbReference>
<keyword evidence="3" id="KW-0732">Signal</keyword>
<name>A0A944DA89_DENI1</name>
<dbReference type="GO" id="GO:0009523">
    <property type="term" value="C:photosystem II"/>
    <property type="evidence" value="ECO:0007669"/>
    <property type="project" value="UniProtKB-KW"/>
</dbReference>
<evidence type="ECO:0000313" key="6">
    <source>
        <dbReference type="Proteomes" id="UP000694660"/>
    </source>
</evidence>
<dbReference type="EMBL" id="JAEKFT010000010">
    <property type="protein sequence ID" value="MBT0961617.1"/>
    <property type="molecule type" value="Genomic_DNA"/>
</dbReference>